<accession>A0A183DL86</accession>
<evidence type="ECO:0000313" key="2">
    <source>
        <dbReference type="Proteomes" id="UP000271098"/>
    </source>
</evidence>
<sequence>MEALETLADAQPRVARSIPKHAAVDTSHFASRSLDNCLFDAPVYDAMLHNSIKVSLIFIFFHSSDFFFPYVLSLTDQQIFIQPKIRKKKTLSPTYDSPQFSALPCKPKYKTWILSAAPRLLWRFFLTTRCGIFFFWYATDETDAILLSHWSISPCINRSC</sequence>
<reference evidence="1 2" key="2">
    <citation type="submission" date="2018-11" db="EMBL/GenBank/DDBJ databases">
        <authorList>
            <consortium name="Pathogen Informatics"/>
        </authorList>
    </citation>
    <scope>NUCLEOTIDE SEQUENCE [LARGE SCALE GENOMIC DNA]</scope>
</reference>
<dbReference type="OrthoDB" id="5912142at2759"/>
<evidence type="ECO:0000313" key="1">
    <source>
        <dbReference type="EMBL" id="VDK72973.1"/>
    </source>
</evidence>
<dbReference type="Proteomes" id="UP000271098">
    <property type="component" value="Unassembled WGS sequence"/>
</dbReference>
<gene>
    <name evidence="1" type="ORF">GPUH_LOCUS9483</name>
</gene>
<name>A0A183DL86_9BILA</name>
<organism evidence="3">
    <name type="scientific">Gongylonema pulchrum</name>
    <dbReference type="NCBI Taxonomy" id="637853"/>
    <lineage>
        <taxon>Eukaryota</taxon>
        <taxon>Metazoa</taxon>
        <taxon>Ecdysozoa</taxon>
        <taxon>Nematoda</taxon>
        <taxon>Chromadorea</taxon>
        <taxon>Rhabditida</taxon>
        <taxon>Spirurina</taxon>
        <taxon>Spiruromorpha</taxon>
        <taxon>Spiruroidea</taxon>
        <taxon>Gongylonematidae</taxon>
        <taxon>Gongylonema</taxon>
    </lineage>
</organism>
<dbReference type="EMBL" id="UYRT01031248">
    <property type="protein sequence ID" value="VDK72973.1"/>
    <property type="molecule type" value="Genomic_DNA"/>
</dbReference>
<evidence type="ECO:0000313" key="3">
    <source>
        <dbReference type="WBParaSite" id="GPUH_0000948801-mRNA-1"/>
    </source>
</evidence>
<proteinExistence type="predicted"/>
<reference evidence="3" key="1">
    <citation type="submission" date="2016-06" db="UniProtKB">
        <authorList>
            <consortium name="WormBaseParasite"/>
        </authorList>
    </citation>
    <scope>IDENTIFICATION</scope>
</reference>
<protein>
    <submittedName>
        <fullName evidence="1 3">Uncharacterized protein</fullName>
    </submittedName>
</protein>
<keyword evidence="2" id="KW-1185">Reference proteome</keyword>
<dbReference type="AlphaFoldDB" id="A0A183DL86"/>
<dbReference type="WBParaSite" id="GPUH_0000948801-mRNA-1">
    <property type="protein sequence ID" value="GPUH_0000948801-mRNA-1"/>
    <property type="gene ID" value="GPUH_0000948801"/>
</dbReference>